<dbReference type="Pfam" id="PF13480">
    <property type="entry name" value="Acetyltransf_6"/>
    <property type="match status" value="1"/>
</dbReference>
<protein>
    <recommendedName>
        <fullName evidence="7">BioF2-like acetyltransferase domain-containing protein</fullName>
    </recommendedName>
</protein>
<dbReference type="EMBL" id="LGCK01000010">
    <property type="protein sequence ID" value="KPL71609.1"/>
    <property type="molecule type" value="Genomic_DNA"/>
</dbReference>
<dbReference type="GO" id="GO:0009252">
    <property type="term" value="P:peptidoglycan biosynthetic process"/>
    <property type="evidence" value="ECO:0007669"/>
    <property type="project" value="UniProtKB-KW"/>
</dbReference>
<evidence type="ECO:0000256" key="3">
    <source>
        <dbReference type="ARBA" id="ARBA00022960"/>
    </source>
</evidence>
<dbReference type="RefSeq" id="WP_062420188.1">
    <property type="nucleotide sequence ID" value="NZ_BBYA01000001.1"/>
</dbReference>
<keyword evidence="6" id="KW-0961">Cell wall biogenesis/degradation</keyword>
<comment type="caution">
    <text evidence="8">The sequence shown here is derived from an EMBL/GenBank/DDBJ whole genome shotgun (WGS) entry which is preliminary data.</text>
</comment>
<dbReference type="GO" id="GO:0016755">
    <property type="term" value="F:aminoacyltransferase activity"/>
    <property type="evidence" value="ECO:0007669"/>
    <property type="project" value="InterPro"/>
</dbReference>
<dbReference type="GO" id="GO:0071555">
    <property type="term" value="P:cell wall organization"/>
    <property type="evidence" value="ECO:0007669"/>
    <property type="project" value="UniProtKB-KW"/>
</dbReference>
<dbReference type="SUPFAM" id="SSF55729">
    <property type="entry name" value="Acyl-CoA N-acyltransferases (Nat)"/>
    <property type="match status" value="1"/>
</dbReference>
<name>A0A0P6XQB7_9CHLR</name>
<organism evidence="8 9">
    <name type="scientific">Leptolinea tardivitalis</name>
    <dbReference type="NCBI Taxonomy" id="229920"/>
    <lineage>
        <taxon>Bacteria</taxon>
        <taxon>Bacillati</taxon>
        <taxon>Chloroflexota</taxon>
        <taxon>Anaerolineae</taxon>
        <taxon>Anaerolineales</taxon>
        <taxon>Anaerolineaceae</taxon>
        <taxon>Leptolinea</taxon>
    </lineage>
</organism>
<evidence type="ECO:0000256" key="4">
    <source>
        <dbReference type="ARBA" id="ARBA00022984"/>
    </source>
</evidence>
<evidence type="ECO:0000256" key="5">
    <source>
        <dbReference type="ARBA" id="ARBA00023315"/>
    </source>
</evidence>
<dbReference type="AlphaFoldDB" id="A0A0P6XQB7"/>
<keyword evidence="9" id="KW-1185">Reference proteome</keyword>
<evidence type="ECO:0000256" key="2">
    <source>
        <dbReference type="ARBA" id="ARBA00022679"/>
    </source>
</evidence>
<evidence type="ECO:0000256" key="1">
    <source>
        <dbReference type="ARBA" id="ARBA00009943"/>
    </source>
</evidence>
<evidence type="ECO:0000256" key="6">
    <source>
        <dbReference type="ARBA" id="ARBA00023316"/>
    </source>
</evidence>
<feature type="domain" description="BioF2-like acetyltransferase" evidence="7">
    <location>
        <begin position="187"/>
        <end position="311"/>
    </location>
</feature>
<keyword evidence="3" id="KW-0133">Cell shape</keyword>
<keyword evidence="2" id="KW-0808">Transferase</keyword>
<keyword evidence="4" id="KW-0573">Peptidoglycan synthesis</keyword>
<dbReference type="PROSITE" id="PS51191">
    <property type="entry name" value="FEMABX"/>
    <property type="match status" value="1"/>
</dbReference>
<dbReference type="InterPro" id="IPR003447">
    <property type="entry name" value="FEMABX"/>
</dbReference>
<proteinExistence type="inferred from homology"/>
<sequence>MDNTSSYHFSVEQLTYRSREEINQEKWDKFIDLSPTGWLYHTYDMQDAIATWPGKSDLSFALVDENDSGEILAIIPLHRINRPFARILPNCSLESMGGIAFSSDLSKKQKERVSQIALEKIRELAKEQNAEEIRFFLSPLTPFLRPGSQIHVNPLIEWGFENTPSQTYIIDLQKSKDEIWNNFEGYCRTHIRKAEKTGFTVRRAMGEEDLNIYYDLHCRTYTRTNVQPHPFAYFELIWKKFITTGRAVCFFAEKDDVVVAADNEAVFKEAMSGWTAAGEGKSTSGVNNLLHWHAIQWALENNLILYESGEGFPGETSGKRKGLTDFKKSFGGVLYPIYRGRILQKPFLYYLRKLGQSLRK</sequence>
<reference evidence="8 9" key="1">
    <citation type="submission" date="2015-07" db="EMBL/GenBank/DDBJ databases">
        <title>Genome sequence of Leptolinea tardivitalis DSM 16556.</title>
        <authorList>
            <person name="Hemp J."/>
            <person name="Ward L.M."/>
            <person name="Pace L.A."/>
            <person name="Fischer W.W."/>
        </authorList>
    </citation>
    <scope>NUCLEOTIDE SEQUENCE [LARGE SCALE GENOMIC DNA]</scope>
    <source>
        <strain evidence="8 9">YMTK-2</strain>
    </source>
</reference>
<evidence type="ECO:0000259" key="7">
    <source>
        <dbReference type="Pfam" id="PF13480"/>
    </source>
</evidence>
<dbReference type="PANTHER" id="PTHR36174">
    <property type="entry name" value="LIPID II:GLYCINE GLYCYLTRANSFERASE"/>
    <property type="match status" value="1"/>
</dbReference>
<dbReference type="GO" id="GO:0008360">
    <property type="term" value="P:regulation of cell shape"/>
    <property type="evidence" value="ECO:0007669"/>
    <property type="project" value="UniProtKB-KW"/>
</dbReference>
<dbReference type="InterPro" id="IPR016181">
    <property type="entry name" value="Acyl_CoA_acyltransferase"/>
</dbReference>
<accession>A0A0P6XQB7</accession>
<dbReference type="InterPro" id="IPR050644">
    <property type="entry name" value="PG_Glycine_Bridge_Synth"/>
</dbReference>
<dbReference type="STRING" id="229920.ADM99_08985"/>
<keyword evidence="5" id="KW-0012">Acyltransferase</keyword>
<dbReference type="OrthoDB" id="9785911at2"/>
<dbReference type="Gene3D" id="3.40.630.30">
    <property type="match status" value="1"/>
</dbReference>
<dbReference type="Proteomes" id="UP000050430">
    <property type="component" value="Unassembled WGS sequence"/>
</dbReference>
<dbReference type="InterPro" id="IPR038740">
    <property type="entry name" value="BioF2-like_GNAT_dom"/>
</dbReference>
<comment type="similarity">
    <text evidence="1">Belongs to the FemABX family.</text>
</comment>
<gene>
    <name evidence="8" type="ORF">ADM99_08985</name>
</gene>
<evidence type="ECO:0000313" key="8">
    <source>
        <dbReference type="EMBL" id="KPL71609.1"/>
    </source>
</evidence>
<dbReference type="PANTHER" id="PTHR36174:SF1">
    <property type="entry name" value="LIPID II:GLYCINE GLYCYLTRANSFERASE"/>
    <property type="match status" value="1"/>
</dbReference>
<evidence type="ECO:0000313" key="9">
    <source>
        <dbReference type="Proteomes" id="UP000050430"/>
    </source>
</evidence>